<dbReference type="Gene3D" id="2.60.40.1120">
    <property type="entry name" value="Carboxypeptidase-like, regulatory domain"/>
    <property type="match status" value="1"/>
</dbReference>
<dbReference type="InterPro" id="IPR036942">
    <property type="entry name" value="Beta-barrel_TonB_sf"/>
</dbReference>
<evidence type="ECO:0000259" key="5">
    <source>
        <dbReference type="Pfam" id="PF07715"/>
    </source>
</evidence>
<dbReference type="InterPro" id="IPR041700">
    <property type="entry name" value="OMP_b-brl_3"/>
</dbReference>
<feature type="chain" id="PRO_5039592079" evidence="4">
    <location>
        <begin position="24"/>
        <end position="910"/>
    </location>
</feature>
<dbReference type="InterPro" id="IPR037066">
    <property type="entry name" value="Plug_dom_sf"/>
</dbReference>
<dbReference type="PANTHER" id="PTHR40980:SF4">
    <property type="entry name" value="TONB-DEPENDENT RECEPTOR-LIKE BETA-BARREL DOMAIN-CONTAINING PROTEIN"/>
    <property type="match status" value="1"/>
</dbReference>
<evidence type="ECO:0000313" key="8">
    <source>
        <dbReference type="Proteomes" id="UP000886722"/>
    </source>
</evidence>
<dbReference type="Gene3D" id="2.170.130.10">
    <property type="entry name" value="TonB-dependent receptor, plug domain"/>
    <property type="match status" value="1"/>
</dbReference>
<dbReference type="PANTHER" id="PTHR40980">
    <property type="entry name" value="PLUG DOMAIN-CONTAINING PROTEIN"/>
    <property type="match status" value="1"/>
</dbReference>
<dbReference type="GO" id="GO:0009279">
    <property type="term" value="C:cell outer membrane"/>
    <property type="evidence" value="ECO:0007669"/>
    <property type="project" value="UniProtKB-SubCell"/>
</dbReference>
<dbReference type="SUPFAM" id="SSF56935">
    <property type="entry name" value="Porins"/>
    <property type="match status" value="1"/>
</dbReference>
<evidence type="ECO:0000313" key="7">
    <source>
        <dbReference type="EMBL" id="HIT39364.1"/>
    </source>
</evidence>
<sequence length="910" mass="103727">MFKTRAILLTVTFLSVMSGHVSAFTLRGVVIDKLTGDVLIGATIVVKERPSVGAAAGLDGTFHLKDLPENEKMTLVARYLGYNVEEVVISPKTENIKIELEPQSHNLNEVVVEAKYDRSTDMGARYIERSAPTVMNVMSARSIEISPDVTVANVLGRISGVTMERESSGEGQYAVLRGMDKRYNYTLVNGVKIPSPENKDRYIALDIFPSEMLDRLEVTKSLTPDMEGDATGGVVNLIMKEAPSSRLFDVNVSVGYNSVFFNNKFMAFDRSGVMPASPREEYGKEYRADVADFKKGTMSYSQRAALPDMTFGLSWGDRFFDDRLGIVLSGSFQNFNRGTESLFFEDNMPQSESTVRLSSMRDRFYSEMKMQYALHMKSDFHLNKYNRFSLYAVYVGNNSTNVRDSKITDLSLNYAPEKGNSLEEWETRSIFKRQNITSVTLQGDHKLGGGVTADWSLVWANATNDTPDRTYVVLENDRNDYVDKVRADHMERRWESNSDRDLSASADFKWEYGETFVPMSLKWGGLYRDKRRSNDYVSYLFTPDGQQYQGSDFSDVTDIVWKLQAAQGSVGPLDYDAHERIGSAYLMYRFGNEVWNVIAGVRVEHTDQGYHMYYPNYKDDPDGGQKYWDFLPSVHLKYSPVKDMNLRLSYFRSINRPGFFEVVPYSIINEDYTEFGNKDLKRARIDNADLRWEWFPTVTDQVMVGVFYKNIQDPIEYAYYSVNNRQFGYGPANLGNARNVGIEVDVIKYFRYIGIKANYTYTHSSITTPKTLYSRASGSLERLSVDQTRPLVGQAPHVANFSLLYKNVEKGWDAQLSFTYTGEKMAVVSHYYNADYWDSPVFSLDASVEKTFGKFSVYAKATNLLNTHYKRYIKTVNDYNAGFPLQDGDRTLIRDNYSGIGFLVGVRYKL</sequence>
<gene>
    <name evidence="7" type="ORF">IAD06_04945</name>
</gene>
<comment type="subcellular location">
    <subcellularLocation>
        <location evidence="1">Cell outer membrane</location>
    </subcellularLocation>
</comment>
<feature type="domain" description="TonB-dependent receptor plug" evidence="5">
    <location>
        <begin position="129"/>
        <end position="234"/>
    </location>
</feature>
<comment type="caution">
    <text evidence="7">The sequence shown here is derived from an EMBL/GenBank/DDBJ whole genome shotgun (WGS) entry which is preliminary data.</text>
</comment>
<proteinExistence type="predicted"/>
<organism evidence="7 8">
    <name type="scientific">Candidatus Caccoplasma intestinavium</name>
    <dbReference type="NCBI Taxonomy" id="2840716"/>
    <lineage>
        <taxon>Bacteria</taxon>
        <taxon>Pseudomonadati</taxon>
        <taxon>Bacteroidota</taxon>
        <taxon>Bacteroidia</taxon>
        <taxon>Bacteroidales</taxon>
        <taxon>Bacteroidaceae</taxon>
        <taxon>Bacteroidaceae incertae sedis</taxon>
        <taxon>Candidatus Caccoplasma</taxon>
    </lineage>
</organism>
<keyword evidence="7" id="KW-0675">Receptor</keyword>
<protein>
    <submittedName>
        <fullName evidence="7">TonB-dependent receptor</fullName>
    </submittedName>
</protein>
<keyword evidence="4" id="KW-0732">Signal</keyword>
<dbReference type="InterPro" id="IPR012910">
    <property type="entry name" value="Plug_dom"/>
</dbReference>
<evidence type="ECO:0000256" key="4">
    <source>
        <dbReference type="SAM" id="SignalP"/>
    </source>
</evidence>
<dbReference type="Pfam" id="PF07715">
    <property type="entry name" value="Plug"/>
    <property type="match status" value="1"/>
</dbReference>
<feature type="signal peptide" evidence="4">
    <location>
        <begin position="1"/>
        <end position="23"/>
    </location>
</feature>
<dbReference type="Pfam" id="PF14905">
    <property type="entry name" value="OMP_b-brl_3"/>
    <property type="match status" value="1"/>
</dbReference>
<dbReference type="Pfam" id="PF13715">
    <property type="entry name" value="CarbopepD_reg_2"/>
    <property type="match status" value="1"/>
</dbReference>
<reference evidence="7" key="2">
    <citation type="journal article" date="2021" name="PeerJ">
        <title>Extensive microbial diversity within the chicken gut microbiome revealed by metagenomics and culture.</title>
        <authorList>
            <person name="Gilroy R."/>
            <person name="Ravi A."/>
            <person name="Getino M."/>
            <person name="Pursley I."/>
            <person name="Horton D.L."/>
            <person name="Alikhan N.F."/>
            <person name="Baker D."/>
            <person name="Gharbi K."/>
            <person name="Hall N."/>
            <person name="Watson M."/>
            <person name="Adriaenssens E.M."/>
            <person name="Foster-Nyarko E."/>
            <person name="Jarju S."/>
            <person name="Secka A."/>
            <person name="Antonio M."/>
            <person name="Oren A."/>
            <person name="Chaudhuri R.R."/>
            <person name="La Ragione R."/>
            <person name="Hildebrand F."/>
            <person name="Pallen M.J."/>
        </authorList>
    </citation>
    <scope>NUCLEOTIDE SEQUENCE</scope>
    <source>
        <strain evidence="7">21143</strain>
    </source>
</reference>
<dbReference type="Gene3D" id="2.40.170.20">
    <property type="entry name" value="TonB-dependent receptor, beta-barrel domain"/>
    <property type="match status" value="1"/>
</dbReference>
<dbReference type="Proteomes" id="UP000886722">
    <property type="component" value="Unassembled WGS sequence"/>
</dbReference>
<accession>A0A9D1GFU2</accession>
<dbReference type="SUPFAM" id="SSF49464">
    <property type="entry name" value="Carboxypeptidase regulatory domain-like"/>
    <property type="match status" value="1"/>
</dbReference>
<dbReference type="InterPro" id="IPR008969">
    <property type="entry name" value="CarboxyPept-like_regulatory"/>
</dbReference>
<keyword evidence="2" id="KW-0472">Membrane</keyword>
<dbReference type="AlphaFoldDB" id="A0A9D1GFU2"/>
<reference evidence="7" key="1">
    <citation type="submission" date="2020-10" db="EMBL/GenBank/DDBJ databases">
        <authorList>
            <person name="Gilroy R."/>
        </authorList>
    </citation>
    <scope>NUCLEOTIDE SEQUENCE</scope>
    <source>
        <strain evidence="7">21143</strain>
    </source>
</reference>
<evidence type="ECO:0000256" key="1">
    <source>
        <dbReference type="ARBA" id="ARBA00004442"/>
    </source>
</evidence>
<dbReference type="EMBL" id="DVKT01000036">
    <property type="protein sequence ID" value="HIT39364.1"/>
    <property type="molecule type" value="Genomic_DNA"/>
</dbReference>
<keyword evidence="3" id="KW-0998">Cell outer membrane</keyword>
<evidence type="ECO:0000256" key="2">
    <source>
        <dbReference type="ARBA" id="ARBA00023136"/>
    </source>
</evidence>
<evidence type="ECO:0000259" key="6">
    <source>
        <dbReference type="Pfam" id="PF14905"/>
    </source>
</evidence>
<evidence type="ECO:0000256" key="3">
    <source>
        <dbReference type="ARBA" id="ARBA00023237"/>
    </source>
</evidence>
<name>A0A9D1GFU2_9BACT</name>
<feature type="domain" description="Outer membrane protein beta-barrel" evidence="6">
    <location>
        <begin position="490"/>
        <end position="878"/>
    </location>
</feature>